<dbReference type="STRING" id="93625.A0A409WVZ7"/>
<accession>A0A409WVZ7</accession>
<feature type="compositionally biased region" description="Pro residues" evidence="1">
    <location>
        <begin position="28"/>
        <end position="37"/>
    </location>
</feature>
<feature type="region of interest" description="Disordered" evidence="1">
    <location>
        <begin position="1"/>
        <end position="84"/>
    </location>
</feature>
<dbReference type="InParanoid" id="A0A409WVZ7"/>
<dbReference type="EMBL" id="NHYD01003113">
    <property type="protein sequence ID" value="PPQ82649.1"/>
    <property type="molecule type" value="Genomic_DNA"/>
</dbReference>
<reference evidence="2 3" key="1">
    <citation type="journal article" date="2018" name="Evol. Lett.">
        <title>Horizontal gene cluster transfer increased hallucinogenic mushroom diversity.</title>
        <authorList>
            <person name="Reynolds H.T."/>
            <person name="Vijayakumar V."/>
            <person name="Gluck-Thaler E."/>
            <person name="Korotkin H.B."/>
            <person name="Matheny P.B."/>
            <person name="Slot J.C."/>
        </authorList>
    </citation>
    <scope>NUCLEOTIDE SEQUENCE [LARGE SCALE GENOMIC DNA]</scope>
    <source>
        <strain evidence="2 3">2631</strain>
    </source>
</reference>
<dbReference type="OrthoDB" id="661148at2759"/>
<feature type="non-terminal residue" evidence="2">
    <location>
        <position position="1"/>
    </location>
</feature>
<comment type="caution">
    <text evidence="2">The sequence shown here is derived from an EMBL/GenBank/DDBJ whole genome shotgun (WGS) entry which is preliminary data.</text>
</comment>
<feature type="region of interest" description="Disordered" evidence="1">
    <location>
        <begin position="99"/>
        <end position="131"/>
    </location>
</feature>
<dbReference type="AlphaFoldDB" id="A0A409WVZ7"/>
<evidence type="ECO:0000313" key="2">
    <source>
        <dbReference type="EMBL" id="PPQ82649.1"/>
    </source>
</evidence>
<keyword evidence="3" id="KW-1185">Reference proteome</keyword>
<evidence type="ECO:0000313" key="3">
    <source>
        <dbReference type="Proteomes" id="UP000283269"/>
    </source>
</evidence>
<feature type="compositionally biased region" description="Polar residues" evidence="1">
    <location>
        <begin position="113"/>
        <end position="126"/>
    </location>
</feature>
<sequence>VPRCPSPPPGLFSEDAVPNDEPVNGPAPGDPPSPPQRPVNEHPDARDPPPPFSGGHFHGHRGRHLFGANLHRHHGPSSAGEAEDVPNIITSTLHYPSRGPLYSNPFMPHPHNPDQSSSKPTPQQLRAQVEDSKRVYKEHKEMYRREREQRKNDKGGHIHDDGADIFSTNLLAGETSQGPSHIVSKAWGSYPQLEMYSSGPRRHNTHPGHGTTSRDDLTARAQSRIARRLSDYMENSHRITLQMGFSENSHPNLPDKIKAQMQSKKVITKEEEDDIVTNLLEELLALASKSPVAASGSSAKDKAHNESWGL</sequence>
<feature type="compositionally biased region" description="Pro residues" evidence="1">
    <location>
        <begin position="1"/>
        <end position="10"/>
    </location>
</feature>
<feature type="compositionally biased region" description="Basic and acidic residues" evidence="1">
    <location>
        <begin position="299"/>
        <end position="310"/>
    </location>
</feature>
<gene>
    <name evidence="2" type="ORF">CVT25_007578</name>
</gene>
<dbReference type="Proteomes" id="UP000283269">
    <property type="component" value="Unassembled WGS sequence"/>
</dbReference>
<organism evidence="2 3">
    <name type="scientific">Psilocybe cyanescens</name>
    <dbReference type="NCBI Taxonomy" id="93625"/>
    <lineage>
        <taxon>Eukaryota</taxon>
        <taxon>Fungi</taxon>
        <taxon>Dikarya</taxon>
        <taxon>Basidiomycota</taxon>
        <taxon>Agaricomycotina</taxon>
        <taxon>Agaricomycetes</taxon>
        <taxon>Agaricomycetidae</taxon>
        <taxon>Agaricales</taxon>
        <taxon>Agaricineae</taxon>
        <taxon>Strophariaceae</taxon>
        <taxon>Psilocybe</taxon>
    </lineage>
</organism>
<proteinExistence type="predicted"/>
<feature type="region of interest" description="Disordered" evidence="1">
    <location>
        <begin position="289"/>
        <end position="310"/>
    </location>
</feature>
<name>A0A409WVZ7_PSICY</name>
<evidence type="ECO:0000256" key="1">
    <source>
        <dbReference type="SAM" id="MobiDB-lite"/>
    </source>
</evidence>
<protein>
    <submittedName>
        <fullName evidence="2">Uncharacterized protein</fullName>
    </submittedName>
</protein>
<feature type="compositionally biased region" description="Basic residues" evidence="1">
    <location>
        <begin position="57"/>
        <end position="75"/>
    </location>
</feature>